<dbReference type="SUPFAM" id="SSF52047">
    <property type="entry name" value="RNI-like"/>
    <property type="match status" value="1"/>
</dbReference>
<dbReference type="InParanoid" id="A0A409VRZ1"/>
<evidence type="ECO:0008006" key="3">
    <source>
        <dbReference type="Google" id="ProtNLM"/>
    </source>
</evidence>
<protein>
    <recommendedName>
        <fullName evidence="3">F-box domain-containing protein</fullName>
    </recommendedName>
</protein>
<sequence>MPPAVMRSVVFPNATALSPIYKLDYDILWTIFCLNANMDSAESCSASPTHSAFDATLYSSQVCRVWRDILLDSPTIWGNALCIDRLTNLKDEGRKEILKRTGVAVLCLRGRLGGSPESYSFFAAVLDSELWRIRKIDVMVSCDYEYGKAWRELFQRPARQLKSFKLSFQFHYGGCRTTASEEMILFGGEAPALQEFHAKNLNVNLCLPWTLQLRSLRLMSCEQRADDILQALQYMPLLEYLELGIAYRSPSHFPAERSINLPNLSQLHLSSSLGISLAVAHAIAPSDGCVLTWSSKLTPAELLTLQDVTRLQGVLGRYCRLYFKARQIKCLTLCQDLHTFNFRAEPFPTTDHLQIDFSSRLSEAWALSFLLHPVVQNDFTSVDTFRFRPGFFSDVSSNVVDFLKSLVSVVNLDISERGFGVLFAQSNKNEVIFPSLQRLTIQLACSPDAETVSRVLAFLAYRRECGHPISVLDLSTDGDWGSRSEPMQLGNWSPLEALEGLKVVWQKDSTKFEYFCGTNCPEQLVFSSSYGDDVQFSF</sequence>
<gene>
    <name evidence="1" type="ORF">CVT26_003759</name>
</gene>
<dbReference type="InterPro" id="IPR032675">
    <property type="entry name" value="LRR_dom_sf"/>
</dbReference>
<name>A0A409VRZ1_9AGAR</name>
<dbReference type="EMBL" id="NHYE01005582">
    <property type="protein sequence ID" value="PPQ69050.1"/>
    <property type="molecule type" value="Genomic_DNA"/>
</dbReference>
<reference evidence="1 2" key="1">
    <citation type="journal article" date="2018" name="Evol. Lett.">
        <title>Horizontal gene cluster transfer increased hallucinogenic mushroom diversity.</title>
        <authorList>
            <person name="Reynolds H.T."/>
            <person name="Vijayakumar V."/>
            <person name="Gluck-Thaler E."/>
            <person name="Korotkin H.B."/>
            <person name="Matheny P.B."/>
            <person name="Slot J.C."/>
        </authorList>
    </citation>
    <scope>NUCLEOTIDE SEQUENCE [LARGE SCALE GENOMIC DNA]</scope>
    <source>
        <strain evidence="1 2">SRW20</strain>
    </source>
</reference>
<dbReference type="AlphaFoldDB" id="A0A409VRZ1"/>
<dbReference type="OrthoDB" id="3045590at2759"/>
<evidence type="ECO:0000313" key="1">
    <source>
        <dbReference type="EMBL" id="PPQ69050.1"/>
    </source>
</evidence>
<organism evidence="1 2">
    <name type="scientific">Gymnopilus dilepis</name>
    <dbReference type="NCBI Taxonomy" id="231916"/>
    <lineage>
        <taxon>Eukaryota</taxon>
        <taxon>Fungi</taxon>
        <taxon>Dikarya</taxon>
        <taxon>Basidiomycota</taxon>
        <taxon>Agaricomycotina</taxon>
        <taxon>Agaricomycetes</taxon>
        <taxon>Agaricomycetidae</taxon>
        <taxon>Agaricales</taxon>
        <taxon>Agaricineae</taxon>
        <taxon>Hymenogastraceae</taxon>
        <taxon>Gymnopilus</taxon>
    </lineage>
</organism>
<evidence type="ECO:0000313" key="2">
    <source>
        <dbReference type="Proteomes" id="UP000284706"/>
    </source>
</evidence>
<proteinExistence type="predicted"/>
<dbReference type="Gene3D" id="3.80.10.10">
    <property type="entry name" value="Ribonuclease Inhibitor"/>
    <property type="match status" value="1"/>
</dbReference>
<keyword evidence="2" id="KW-1185">Reference proteome</keyword>
<accession>A0A409VRZ1</accession>
<dbReference type="Proteomes" id="UP000284706">
    <property type="component" value="Unassembled WGS sequence"/>
</dbReference>
<comment type="caution">
    <text evidence="1">The sequence shown here is derived from an EMBL/GenBank/DDBJ whole genome shotgun (WGS) entry which is preliminary data.</text>
</comment>